<dbReference type="GO" id="GO:0005840">
    <property type="term" value="C:ribosome"/>
    <property type="evidence" value="ECO:0007669"/>
    <property type="project" value="UniProtKB-KW"/>
</dbReference>
<dbReference type="Pfam" id="PF00673">
    <property type="entry name" value="Ribosomal_L5_C"/>
    <property type="match status" value="1"/>
</dbReference>
<evidence type="ECO:0000256" key="6">
    <source>
        <dbReference type="ARBA" id="ARBA00023274"/>
    </source>
</evidence>
<dbReference type="GO" id="GO:1990904">
    <property type="term" value="C:ribonucleoprotein complex"/>
    <property type="evidence" value="ECO:0007669"/>
    <property type="project" value="UniProtKB-KW"/>
</dbReference>
<dbReference type="InterPro" id="IPR031309">
    <property type="entry name" value="Ribosomal_uL5_C"/>
</dbReference>
<sequence length="236" mass="28208">MKINKNQIFEEIIDTYNLLIDLKLEYLYGIKPILIKTYHKKFSNLHLIPKIEKIILTRGIGLSSKNNELLDNHIFEFETITGQKPIITKAKKSISGFKIYKNLEIGLKVTLRNKKMYSFLTKLIFFTFSQIKDFKGLSIRNFDKAGNYHFGINNQFIFPEINYNHESQDLGFTISIILKQSNKKKSLNKQINSLILFKFLRFPFYDYGYYNKYENFSDIKDVWKKKRILKRKRWSK</sequence>
<evidence type="ECO:0000256" key="3">
    <source>
        <dbReference type="ARBA" id="ARBA00008553"/>
    </source>
</evidence>
<dbReference type="InterPro" id="IPR031310">
    <property type="entry name" value="Ribosomal_uL5_N"/>
</dbReference>
<evidence type="ECO:0000313" key="10">
    <source>
        <dbReference type="EMBL" id="BCQ06568.1"/>
    </source>
</evidence>
<dbReference type="SUPFAM" id="SSF55282">
    <property type="entry name" value="RL5-like"/>
    <property type="match status" value="1"/>
</dbReference>
<feature type="domain" description="Large ribosomal subunit protein uL5 N-terminal" evidence="8">
    <location>
        <begin position="44"/>
        <end position="99"/>
    </location>
</feature>
<evidence type="ECO:0000259" key="8">
    <source>
        <dbReference type="Pfam" id="PF00281"/>
    </source>
</evidence>
<comment type="subcellular location">
    <subcellularLocation>
        <location evidence="2">Plastid</location>
    </subcellularLocation>
</comment>
<evidence type="ECO:0000256" key="2">
    <source>
        <dbReference type="ARBA" id="ARBA00004474"/>
    </source>
</evidence>
<gene>
    <name evidence="10" type="primary">rpl5</name>
</gene>
<comment type="similarity">
    <text evidence="3">Belongs to the universal ribosomal protein uL5 family.</text>
</comment>
<dbReference type="GO" id="GO:0003735">
    <property type="term" value="F:structural constituent of ribosome"/>
    <property type="evidence" value="ECO:0007669"/>
    <property type="project" value="InterPro"/>
</dbReference>
<dbReference type="InterPro" id="IPR020930">
    <property type="entry name" value="Ribosomal_uL5_bac-type"/>
</dbReference>
<comment type="subunit">
    <text evidence="4">Part of the 50S ribosomal subunit; contacts the 5S rRNA.</text>
</comment>
<protein>
    <recommendedName>
        <fullName evidence="7">50S ribosomal protein L5, chloroplastic</fullName>
    </recommendedName>
</protein>
<comment type="function">
    <text evidence="1">Binds 5S rRNA, forms part of the central protuberance of the 50S subunit.</text>
</comment>
<keyword evidence="10" id="KW-0934">Plastid</keyword>
<reference evidence="10" key="1">
    <citation type="submission" date="2021-01" db="EMBL/GenBank/DDBJ databases">
        <title>Organellar DNAs of a non-photosynthetic diatom.</title>
        <authorList>
            <person name="Kamikawa R."/>
            <person name="Tanizawa Y."/>
        </authorList>
    </citation>
    <scope>NUCLEOTIDE SEQUENCE</scope>
    <source>
        <strain evidence="10">NIES-4239</strain>
    </source>
</reference>
<dbReference type="HAMAP" id="MF_01333_B">
    <property type="entry name" value="Ribosomal_uL5_B"/>
    <property type="match status" value="1"/>
</dbReference>
<dbReference type="EMBL" id="LC600867">
    <property type="protein sequence ID" value="BCQ06568.1"/>
    <property type="molecule type" value="Genomic_DNA"/>
</dbReference>
<organism evidence="10">
    <name type="scientific">Nitzschia putrida</name>
    <dbReference type="NCBI Taxonomy" id="2742595"/>
    <lineage>
        <taxon>Eukaryota</taxon>
        <taxon>Sar</taxon>
        <taxon>Stramenopiles</taxon>
        <taxon>Ochrophyta</taxon>
        <taxon>Bacillariophyta</taxon>
        <taxon>Bacillariophyceae</taxon>
        <taxon>Bacillariophycidae</taxon>
        <taxon>Bacillariales</taxon>
        <taxon>Bacillariaceae</taxon>
        <taxon>Nitzschia</taxon>
    </lineage>
</organism>
<evidence type="ECO:0000256" key="7">
    <source>
        <dbReference type="ARBA" id="ARBA00035391"/>
    </source>
</evidence>
<geneLocation type="plastid" evidence="10"/>
<evidence type="ECO:0000259" key="9">
    <source>
        <dbReference type="Pfam" id="PF00673"/>
    </source>
</evidence>
<dbReference type="InterPro" id="IPR002132">
    <property type="entry name" value="Ribosomal_uL5"/>
</dbReference>
<keyword evidence="5 10" id="KW-0689">Ribosomal protein</keyword>
<dbReference type="GO" id="GO:0006412">
    <property type="term" value="P:translation"/>
    <property type="evidence" value="ECO:0007669"/>
    <property type="project" value="InterPro"/>
</dbReference>
<keyword evidence="6" id="KW-0687">Ribonucleoprotein</keyword>
<name>A0A7R7YQK4_9STRA</name>
<evidence type="ECO:0000256" key="4">
    <source>
        <dbReference type="ARBA" id="ARBA00011505"/>
    </source>
</evidence>
<dbReference type="PANTHER" id="PTHR11994">
    <property type="entry name" value="60S RIBOSOMAL PROTEIN L11-RELATED"/>
    <property type="match status" value="1"/>
</dbReference>
<proteinExistence type="inferred from homology"/>
<evidence type="ECO:0000256" key="5">
    <source>
        <dbReference type="ARBA" id="ARBA00022980"/>
    </source>
</evidence>
<dbReference type="Pfam" id="PF00281">
    <property type="entry name" value="Ribosomal_L5"/>
    <property type="match status" value="1"/>
</dbReference>
<feature type="domain" description="Large ribosomal subunit protein uL5 C-terminal" evidence="9">
    <location>
        <begin position="104"/>
        <end position="192"/>
    </location>
</feature>
<evidence type="ECO:0000256" key="1">
    <source>
        <dbReference type="ARBA" id="ARBA00003898"/>
    </source>
</evidence>
<accession>A0A7R7YQK4</accession>
<dbReference type="InterPro" id="IPR022803">
    <property type="entry name" value="Ribosomal_uL5_dom_sf"/>
</dbReference>
<dbReference type="GO" id="GO:0009536">
    <property type="term" value="C:plastid"/>
    <property type="evidence" value="ECO:0007669"/>
    <property type="project" value="UniProtKB-SubCell"/>
</dbReference>
<dbReference type="Gene3D" id="3.30.1440.10">
    <property type="match status" value="1"/>
</dbReference>
<dbReference type="AlphaFoldDB" id="A0A7R7YQK4"/>